<feature type="region of interest" description="Disordered" evidence="5">
    <location>
        <begin position="193"/>
        <end position="213"/>
    </location>
</feature>
<evidence type="ECO:0000259" key="6">
    <source>
        <dbReference type="PROSITE" id="PS50977"/>
    </source>
</evidence>
<dbReference type="Gene3D" id="1.10.357.10">
    <property type="entry name" value="Tetracycline Repressor, domain 2"/>
    <property type="match status" value="1"/>
</dbReference>
<dbReference type="STRING" id="378806.STAUR_6395"/>
<feature type="DNA-binding region" description="H-T-H motif" evidence="4">
    <location>
        <begin position="32"/>
        <end position="51"/>
    </location>
</feature>
<dbReference type="AlphaFoldDB" id="E3FIJ1"/>
<reference evidence="7 8" key="1">
    <citation type="journal article" date="2011" name="Mol. Biol. Evol.">
        <title>Comparative genomic analysis of fruiting body formation in Myxococcales.</title>
        <authorList>
            <person name="Huntley S."/>
            <person name="Hamann N."/>
            <person name="Wegener-Feldbrugge S."/>
            <person name="Treuner-Lange A."/>
            <person name="Kube M."/>
            <person name="Reinhardt R."/>
            <person name="Klages S."/>
            <person name="Muller R."/>
            <person name="Ronning C.M."/>
            <person name="Nierman W.C."/>
            <person name="Sogaard-Andersen L."/>
        </authorList>
    </citation>
    <scope>NUCLEOTIDE SEQUENCE [LARGE SCALE GENOMIC DNA]</scope>
    <source>
        <strain evidence="7 8">DW4/3-1</strain>
    </source>
</reference>
<dbReference type="OrthoDB" id="9798857at2"/>
<evidence type="ECO:0000313" key="8">
    <source>
        <dbReference type="Proteomes" id="UP000001351"/>
    </source>
</evidence>
<dbReference type="Proteomes" id="UP000001351">
    <property type="component" value="Chromosome"/>
</dbReference>
<keyword evidence="3" id="KW-0804">Transcription</keyword>
<dbReference type="InterPro" id="IPR001647">
    <property type="entry name" value="HTH_TetR"/>
</dbReference>
<dbReference type="PANTHER" id="PTHR47506">
    <property type="entry name" value="TRANSCRIPTIONAL REGULATORY PROTEIN"/>
    <property type="match status" value="1"/>
</dbReference>
<protein>
    <submittedName>
        <fullName evidence="7">Transcriptional regulatory protein, TetR-family</fullName>
    </submittedName>
</protein>
<accession>E3FIJ1</accession>
<dbReference type="eggNOG" id="COG1309">
    <property type="taxonomic scope" value="Bacteria"/>
</dbReference>
<evidence type="ECO:0000256" key="5">
    <source>
        <dbReference type="SAM" id="MobiDB-lite"/>
    </source>
</evidence>
<dbReference type="SUPFAM" id="SSF48498">
    <property type="entry name" value="Tetracyclin repressor-like, C-terminal domain"/>
    <property type="match status" value="1"/>
</dbReference>
<dbReference type="GO" id="GO:0003677">
    <property type="term" value="F:DNA binding"/>
    <property type="evidence" value="ECO:0007669"/>
    <property type="project" value="UniProtKB-UniRule"/>
</dbReference>
<dbReference type="InterPro" id="IPR009057">
    <property type="entry name" value="Homeodomain-like_sf"/>
</dbReference>
<dbReference type="InterPro" id="IPR036271">
    <property type="entry name" value="Tet_transcr_reg_TetR-rel_C_sf"/>
</dbReference>
<dbReference type="PANTHER" id="PTHR47506:SF3">
    <property type="entry name" value="HTH-TYPE TRANSCRIPTIONAL REGULATOR LMRA"/>
    <property type="match status" value="1"/>
</dbReference>
<dbReference type="EMBL" id="CP002271">
    <property type="protein sequence ID" value="ADO74152.1"/>
    <property type="molecule type" value="Genomic_DNA"/>
</dbReference>
<organism evidence="7 8">
    <name type="scientific">Stigmatella aurantiaca (strain DW4/3-1)</name>
    <dbReference type="NCBI Taxonomy" id="378806"/>
    <lineage>
        <taxon>Bacteria</taxon>
        <taxon>Pseudomonadati</taxon>
        <taxon>Myxococcota</taxon>
        <taxon>Myxococcia</taxon>
        <taxon>Myxococcales</taxon>
        <taxon>Cystobacterineae</taxon>
        <taxon>Archangiaceae</taxon>
        <taxon>Stigmatella</taxon>
    </lineage>
</organism>
<keyword evidence="8" id="KW-1185">Reference proteome</keyword>
<dbReference type="SUPFAM" id="SSF46689">
    <property type="entry name" value="Homeodomain-like"/>
    <property type="match status" value="1"/>
</dbReference>
<evidence type="ECO:0000256" key="2">
    <source>
        <dbReference type="ARBA" id="ARBA00023125"/>
    </source>
</evidence>
<sequence length="213" mass="23398">MGPTRRDGMKRHEALLDAALRCFVERGVLGTGIEEIRKAAGASPSSVYNLFDGLPGLTLALLTRTFERLFAHLAARVVRTEEAEDAVEALVEGHLEWILGHPDEGRFMYQATALEFDAGAQEALQARKAEMLAPVVLHLHRFVSGGTLPAWTPLELDVVLLGPSHEACRRFLAGAPLDPGWMRATLPRIAWQSVQPRPRARGRSSSAPPRRDP</sequence>
<proteinExistence type="predicted"/>
<evidence type="ECO:0000256" key="3">
    <source>
        <dbReference type="ARBA" id="ARBA00023163"/>
    </source>
</evidence>
<name>E3FIJ1_STIAD</name>
<feature type="compositionally biased region" description="Low complexity" evidence="5">
    <location>
        <begin position="203"/>
        <end position="213"/>
    </location>
</feature>
<keyword evidence="2 4" id="KW-0238">DNA-binding</keyword>
<dbReference type="KEGG" id="sur:STAUR_6395"/>
<feature type="domain" description="HTH tetR-type" evidence="6">
    <location>
        <begin position="9"/>
        <end position="69"/>
    </location>
</feature>
<keyword evidence="1" id="KW-0805">Transcription regulation</keyword>
<evidence type="ECO:0000256" key="4">
    <source>
        <dbReference type="PROSITE-ProRule" id="PRU00335"/>
    </source>
</evidence>
<dbReference type="PROSITE" id="PS50977">
    <property type="entry name" value="HTH_TETR_2"/>
    <property type="match status" value="1"/>
</dbReference>
<dbReference type="HOGENOM" id="CLU_069356_12_9_7"/>
<dbReference type="Pfam" id="PF00440">
    <property type="entry name" value="TetR_N"/>
    <property type="match status" value="1"/>
</dbReference>
<evidence type="ECO:0000256" key="1">
    <source>
        <dbReference type="ARBA" id="ARBA00023015"/>
    </source>
</evidence>
<gene>
    <name evidence="7" type="ordered locus">STAUR_6395</name>
</gene>
<evidence type="ECO:0000313" key="7">
    <source>
        <dbReference type="EMBL" id="ADO74152.1"/>
    </source>
</evidence>